<evidence type="ECO:0000313" key="4">
    <source>
        <dbReference type="Proteomes" id="UP000487929"/>
    </source>
</evidence>
<dbReference type="Pfam" id="PF04984">
    <property type="entry name" value="Phage_sheath_1"/>
    <property type="match status" value="1"/>
</dbReference>
<dbReference type="PANTHER" id="PTHR35861">
    <property type="match status" value="1"/>
</dbReference>
<dbReference type="InterPro" id="IPR052042">
    <property type="entry name" value="Tail_sheath_structural"/>
</dbReference>
<proteinExistence type="inferred from homology"/>
<evidence type="ECO:0000313" key="3">
    <source>
        <dbReference type="EMBL" id="NAW33471.1"/>
    </source>
</evidence>
<dbReference type="AlphaFoldDB" id="A0A7X5APW2"/>
<dbReference type="OrthoDB" id="9767864at2"/>
<name>A0A7X5APW2_9GAMM</name>
<dbReference type="Proteomes" id="UP000487929">
    <property type="component" value="Unassembled WGS sequence"/>
</dbReference>
<dbReference type="RefSeq" id="WP_161430522.1">
    <property type="nucleotide sequence ID" value="NZ_WUTT01000001.1"/>
</dbReference>
<accession>A0A7X5APW2</accession>
<organism evidence="3 4">
    <name type="scientific">Halomonas alimentaria</name>
    <dbReference type="NCBI Taxonomy" id="147248"/>
    <lineage>
        <taxon>Bacteria</taxon>
        <taxon>Pseudomonadati</taxon>
        <taxon>Pseudomonadota</taxon>
        <taxon>Gammaproteobacteria</taxon>
        <taxon>Oceanospirillales</taxon>
        <taxon>Halomonadaceae</taxon>
        <taxon>Halomonas</taxon>
    </lineage>
</organism>
<comment type="similarity">
    <text evidence="1">Belongs to the myoviridae tail sheath protein family.</text>
</comment>
<comment type="caution">
    <text evidence="3">The sequence shown here is derived from an EMBL/GenBank/DDBJ whole genome shotgun (WGS) entry which is preliminary data.</text>
</comment>
<gene>
    <name evidence="3" type="ORF">GRB96_03415</name>
</gene>
<dbReference type="EMBL" id="WUTT01000001">
    <property type="protein sequence ID" value="NAW33471.1"/>
    <property type="molecule type" value="Genomic_DNA"/>
</dbReference>
<keyword evidence="4" id="KW-1185">Reference proteome</keyword>
<dbReference type="InterPro" id="IPR035089">
    <property type="entry name" value="Phage_sheath_subtilisin"/>
</dbReference>
<dbReference type="Gene3D" id="3.40.50.11780">
    <property type="match status" value="1"/>
</dbReference>
<protein>
    <recommendedName>
        <fullName evidence="2">Tail sheath protein subtilisin-like domain-containing protein</fullName>
    </recommendedName>
</protein>
<evidence type="ECO:0000259" key="2">
    <source>
        <dbReference type="Pfam" id="PF04984"/>
    </source>
</evidence>
<feature type="domain" description="Tail sheath protein subtilisin-like" evidence="2">
    <location>
        <begin position="96"/>
        <end position="270"/>
    </location>
</feature>
<dbReference type="PANTHER" id="PTHR35861:SF1">
    <property type="entry name" value="PHAGE TAIL SHEATH PROTEIN"/>
    <property type="match status" value="1"/>
</dbReference>
<evidence type="ECO:0000256" key="1">
    <source>
        <dbReference type="ARBA" id="ARBA00008005"/>
    </source>
</evidence>
<sequence length="386" mass="40819">MPDAYPPGRHVSQMPLRLRTIEPVATGRTAFLGRWEGDVERPPQTLRGYSALAAWLADVPPSVAAAELCASLRLFFDNGGQEACALPLGSASRPPTHADYLAALASIEAPGSVSTLCLPGQTWVAPGNPVVQAAIDQAERLGDRMVLVDPPVSLALTDAAGVAALELPASPYAACYYPWVEVADPRATAGASAPRLSLPPSGAMAGLWARSDASRGVWKAPAGLEARVRGITGLVHPVTRVNLQVLNPRGVNAIVDFPGRACLAWGARTLAPPDDHERRYLPVQRLALFLRESLRQGLAWVAGSANDAALWASLRLSVATFLDGLHRAGALQGASPRQAYFVRCGLGDTMTPDDLARHRVVIQLGVAVMKPEEFMVLRLVLAAGPG</sequence>
<reference evidence="3 4" key="1">
    <citation type="submission" date="2019-12" db="EMBL/GenBank/DDBJ databases">
        <title>Draft genome sequencing of Halomonas alimentaria DSM 15356.</title>
        <authorList>
            <person name="Pandiyan K."/>
            <person name="Kushwaha P."/>
            <person name="Gowdham M."/>
            <person name="Chakdar H."/>
            <person name="Singh A."/>
            <person name="Kumar M."/>
            <person name="Saxena A.K."/>
        </authorList>
    </citation>
    <scope>NUCLEOTIDE SEQUENCE [LARGE SCALE GENOMIC DNA]</scope>
    <source>
        <strain evidence="3 4">DSM 15356</strain>
    </source>
</reference>